<dbReference type="STRING" id="494026.PGLA_07275"/>
<dbReference type="EMBL" id="LVJH01000007">
    <property type="protein sequence ID" value="OAB44448.1"/>
    <property type="molecule type" value="Genomic_DNA"/>
</dbReference>
<comment type="caution">
    <text evidence="2">The sequence shown here is derived from an EMBL/GenBank/DDBJ whole genome shotgun (WGS) entry which is preliminary data.</text>
</comment>
<evidence type="ECO:0000259" key="1">
    <source>
        <dbReference type="Pfam" id="PF12867"/>
    </source>
</evidence>
<dbReference type="InterPro" id="IPR024775">
    <property type="entry name" value="DinB-like"/>
</dbReference>
<dbReference type="Proteomes" id="UP000076967">
    <property type="component" value="Unassembled WGS sequence"/>
</dbReference>
<feature type="domain" description="DinB-like" evidence="1">
    <location>
        <begin position="8"/>
        <end position="147"/>
    </location>
</feature>
<dbReference type="InterPro" id="IPR034660">
    <property type="entry name" value="DinB/YfiT-like"/>
</dbReference>
<accession>A0A168MAT3</accession>
<dbReference type="Pfam" id="PF12867">
    <property type="entry name" value="DinB_2"/>
    <property type="match status" value="1"/>
</dbReference>
<dbReference type="SUPFAM" id="SSF109854">
    <property type="entry name" value="DinB/YfiT-like putative metalloenzymes"/>
    <property type="match status" value="1"/>
</dbReference>
<evidence type="ECO:0000313" key="2">
    <source>
        <dbReference type="EMBL" id="OAB44448.1"/>
    </source>
</evidence>
<sequence>MDQIVIKQLEFVRQITINAVKEMSEETLDIIPEGFNNNVRWNLGHIYLIQEIFAFHFSGEPVQIPENFKRLFAKGTKPADWNEEPPTLEVLLELLTEQPKRIQESLHNRLAEQVKTPFTTGSGITLSTIGEFLNFSIYHEGMHYNTINILKRFADKSL</sequence>
<evidence type="ECO:0000313" key="3">
    <source>
        <dbReference type="Proteomes" id="UP000076967"/>
    </source>
</evidence>
<protein>
    <recommendedName>
        <fullName evidence="1">DinB-like domain-containing protein</fullName>
    </recommendedName>
</protein>
<gene>
    <name evidence="2" type="ORF">PGLA_07275</name>
</gene>
<proteinExistence type="predicted"/>
<keyword evidence="3" id="KW-1185">Reference proteome</keyword>
<organism evidence="2 3">
    <name type="scientific">Paenibacillus glacialis</name>
    <dbReference type="NCBI Taxonomy" id="494026"/>
    <lineage>
        <taxon>Bacteria</taxon>
        <taxon>Bacillati</taxon>
        <taxon>Bacillota</taxon>
        <taxon>Bacilli</taxon>
        <taxon>Bacillales</taxon>
        <taxon>Paenibacillaceae</taxon>
        <taxon>Paenibacillus</taxon>
    </lineage>
</organism>
<reference evidence="2 3" key="1">
    <citation type="submission" date="2016-03" db="EMBL/GenBank/DDBJ databases">
        <title>Draft genome sequence of Paenibacillus glacialis DSM 22343.</title>
        <authorList>
            <person name="Shin S.-K."/>
            <person name="Yi H."/>
        </authorList>
    </citation>
    <scope>NUCLEOTIDE SEQUENCE [LARGE SCALE GENOMIC DNA]</scope>
    <source>
        <strain evidence="2 3">DSM 22343</strain>
    </source>
</reference>
<dbReference type="AlphaFoldDB" id="A0A168MAT3"/>
<dbReference type="Gene3D" id="1.20.120.450">
    <property type="entry name" value="dinb family like domain"/>
    <property type="match status" value="1"/>
</dbReference>
<dbReference type="OrthoDB" id="4295522at2"/>
<name>A0A168MAT3_9BACL</name>